<accession>A0A8R1YI14</accession>
<evidence type="ECO:0000313" key="1">
    <source>
        <dbReference type="EnsemblMetazoa" id="PPA21312.1"/>
    </source>
</evidence>
<proteinExistence type="predicted"/>
<reference evidence="1" key="2">
    <citation type="submission" date="2022-06" db="UniProtKB">
        <authorList>
            <consortium name="EnsemblMetazoa"/>
        </authorList>
    </citation>
    <scope>IDENTIFICATION</scope>
    <source>
        <strain evidence="1">PS312</strain>
    </source>
</reference>
<organism evidence="1 2">
    <name type="scientific">Pristionchus pacificus</name>
    <name type="common">Parasitic nematode worm</name>
    <dbReference type="NCBI Taxonomy" id="54126"/>
    <lineage>
        <taxon>Eukaryota</taxon>
        <taxon>Metazoa</taxon>
        <taxon>Ecdysozoa</taxon>
        <taxon>Nematoda</taxon>
        <taxon>Chromadorea</taxon>
        <taxon>Rhabditida</taxon>
        <taxon>Rhabditina</taxon>
        <taxon>Diplogasteromorpha</taxon>
        <taxon>Diplogasteroidea</taxon>
        <taxon>Neodiplogasteridae</taxon>
        <taxon>Pristionchus</taxon>
    </lineage>
</organism>
<evidence type="ECO:0000313" key="2">
    <source>
        <dbReference type="Proteomes" id="UP000005239"/>
    </source>
</evidence>
<accession>A0A454XJM6</accession>
<protein>
    <submittedName>
        <fullName evidence="1">Uncharacterized protein</fullName>
    </submittedName>
</protein>
<dbReference type="EnsemblMetazoa" id="PPA21312.1">
    <property type="protein sequence ID" value="PPA21312.1"/>
    <property type="gene ID" value="WBGene00110866"/>
</dbReference>
<dbReference type="AlphaFoldDB" id="A0A454XJM6"/>
<sequence length="75" mass="8264">MSPSLWRSLLCLLCLVCLIFSSVAASPLAQLDPKLRAIIESDPELMAEVATMMRAGTFPGVYDSGRLFNYQRLGK</sequence>
<gene>
    <name evidence="1" type="primary">WBGene00110866</name>
</gene>
<dbReference type="Proteomes" id="UP000005239">
    <property type="component" value="Unassembled WGS sequence"/>
</dbReference>
<name>A0A454XJM6_PRIPA</name>
<keyword evidence="2" id="KW-1185">Reference proteome</keyword>
<reference evidence="2" key="1">
    <citation type="journal article" date="2008" name="Nat. Genet.">
        <title>The Pristionchus pacificus genome provides a unique perspective on nematode lifestyle and parasitism.</title>
        <authorList>
            <person name="Dieterich C."/>
            <person name="Clifton S.W."/>
            <person name="Schuster L.N."/>
            <person name="Chinwalla A."/>
            <person name="Delehaunty K."/>
            <person name="Dinkelacker I."/>
            <person name="Fulton L."/>
            <person name="Fulton R."/>
            <person name="Godfrey J."/>
            <person name="Minx P."/>
            <person name="Mitreva M."/>
            <person name="Roeseler W."/>
            <person name="Tian H."/>
            <person name="Witte H."/>
            <person name="Yang S.P."/>
            <person name="Wilson R.K."/>
            <person name="Sommer R.J."/>
        </authorList>
    </citation>
    <scope>NUCLEOTIDE SEQUENCE [LARGE SCALE GENOMIC DNA]</scope>
    <source>
        <strain evidence="2">PS312</strain>
    </source>
</reference>